<organism evidence="1 2">
    <name type="scientific">Elliptochloris bilobata</name>
    <dbReference type="NCBI Taxonomy" id="381761"/>
    <lineage>
        <taxon>Eukaryota</taxon>
        <taxon>Viridiplantae</taxon>
        <taxon>Chlorophyta</taxon>
        <taxon>core chlorophytes</taxon>
        <taxon>Trebouxiophyceae</taxon>
        <taxon>Trebouxiophyceae incertae sedis</taxon>
        <taxon>Elliptochloris clade</taxon>
        <taxon>Elliptochloris</taxon>
    </lineage>
</organism>
<name>A0AAW1RND4_9CHLO</name>
<dbReference type="AlphaFoldDB" id="A0AAW1RND4"/>
<keyword evidence="2" id="KW-1185">Reference proteome</keyword>
<dbReference type="Proteomes" id="UP001445335">
    <property type="component" value="Unassembled WGS sequence"/>
</dbReference>
<gene>
    <name evidence="1" type="ORF">WJX81_005701</name>
</gene>
<protein>
    <submittedName>
        <fullName evidence="1">Uncharacterized protein</fullName>
    </submittedName>
</protein>
<proteinExistence type="predicted"/>
<sequence>MDNKLAYVATVLSVAGILLYLKHTIDSSGGQLRGGRGLAKSAPAADPFINTQAVSQQDCKLELLPPHLATAEGASKPADYVLTTAVGYTPYQTRAFLKTFRRHNQEARIVVLVAPDQWLATRNPFCAYGRHYGVEFHSLEPSQYYPVVLLRFLAYQEMLDSLRPGSVRNILLADMRDTLFQGDPFSPEVLPAPQTAAARPGAELPYVLFSEEGDLTTRVTIRSQPANLEWGIDQGIHNFIVHYLKPHRPDLLKFEALQLPNDDSPIYTVGLIEPPRIDVSDDGFAVYNSKGVQPPIIHQGDRQAKLNNYMDVISADGI</sequence>
<evidence type="ECO:0000313" key="1">
    <source>
        <dbReference type="EMBL" id="KAK9834876.1"/>
    </source>
</evidence>
<evidence type="ECO:0000313" key="2">
    <source>
        <dbReference type="Proteomes" id="UP001445335"/>
    </source>
</evidence>
<dbReference type="EMBL" id="JALJOU010000031">
    <property type="protein sequence ID" value="KAK9834876.1"/>
    <property type="molecule type" value="Genomic_DNA"/>
</dbReference>
<comment type="caution">
    <text evidence="1">The sequence shown here is derived from an EMBL/GenBank/DDBJ whole genome shotgun (WGS) entry which is preliminary data.</text>
</comment>
<reference evidence="1 2" key="1">
    <citation type="journal article" date="2024" name="Nat. Commun.">
        <title>Phylogenomics reveals the evolutionary origins of lichenization in chlorophyte algae.</title>
        <authorList>
            <person name="Puginier C."/>
            <person name="Libourel C."/>
            <person name="Otte J."/>
            <person name="Skaloud P."/>
            <person name="Haon M."/>
            <person name="Grisel S."/>
            <person name="Petersen M."/>
            <person name="Berrin J.G."/>
            <person name="Delaux P.M."/>
            <person name="Dal Grande F."/>
            <person name="Keller J."/>
        </authorList>
    </citation>
    <scope>NUCLEOTIDE SEQUENCE [LARGE SCALE GENOMIC DNA]</scope>
    <source>
        <strain evidence="1 2">SAG 245.80</strain>
    </source>
</reference>
<accession>A0AAW1RND4</accession>